<name>A0AAN4ZPF2_9BILA</name>
<proteinExistence type="predicted"/>
<sequence>SSIDKLFLDDPILNDTTAPLILSIASHTEIFNCFLSGHPIQPLSSKTWDPCPHRCSPSMVFILNVLPPPHASASRNHSGKTTLTRIFQMVPSTGFSMDPRVRKLQRLL</sequence>
<feature type="non-terminal residue" evidence="1">
    <location>
        <position position="1"/>
    </location>
</feature>
<gene>
    <name evidence="1" type="ORF">PMAYCL1PPCAC_13794</name>
</gene>
<dbReference type="EMBL" id="BTRK01000003">
    <property type="protein sequence ID" value="GMR43599.1"/>
    <property type="molecule type" value="Genomic_DNA"/>
</dbReference>
<dbReference type="AlphaFoldDB" id="A0AAN4ZPF2"/>
<keyword evidence="2" id="KW-1185">Reference proteome</keyword>
<accession>A0AAN4ZPF2</accession>
<evidence type="ECO:0000313" key="1">
    <source>
        <dbReference type="EMBL" id="GMR43599.1"/>
    </source>
</evidence>
<dbReference type="Proteomes" id="UP001328107">
    <property type="component" value="Unassembled WGS sequence"/>
</dbReference>
<evidence type="ECO:0000313" key="2">
    <source>
        <dbReference type="Proteomes" id="UP001328107"/>
    </source>
</evidence>
<organism evidence="1 2">
    <name type="scientific">Pristionchus mayeri</name>
    <dbReference type="NCBI Taxonomy" id="1317129"/>
    <lineage>
        <taxon>Eukaryota</taxon>
        <taxon>Metazoa</taxon>
        <taxon>Ecdysozoa</taxon>
        <taxon>Nematoda</taxon>
        <taxon>Chromadorea</taxon>
        <taxon>Rhabditida</taxon>
        <taxon>Rhabditina</taxon>
        <taxon>Diplogasteromorpha</taxon>
        <taxon>Diplogasteroidea</taxon>
        <taxon>Neodiplogasteridae</taxon>
        <taxon>Pristionchus</taxon>
    </lineage>
</organism>
<comment type="caution">
    <text evidence="1">The sequence shown here is derived from an EMBL/GenBank/DDBJ whole genome shotgun (WGS) entry which is preliminary data.</text>
</comment>
<feature type="non-terminal residue" evidence="1">
    <location>
        <position position="108"/>
    </location>
</feature>
<reference evidence="2" key="1">
    <citation type="submission" date="2022-10" db="EMBL/GenBank/DDBJ databases">
        <title>Genome assembly of Pristionchus species.</title>
        <authorList>
            <person name="Yoshida K."/>
            <person name="Sommer R.J."/>
        </authorList>
    </citation>
    <scope>NUCLEOTIDE SEQUENCE [LARGE SCALE GENOMIC DNA]</scope>
    <source>
        <strain evidence="2">RS5460</strain>
    </source>
</reference>
<protein>
    <submittedName>
        <fullName evidence="1">Uncharacterized protein</fullName>
    </submittedName>
</protein>